<keyword evidence="13" id="KW-1185">Reference proteome</keyword>
<keyword evidence="10" id="KW-1015">Disulfide bond</keyword>
<feature type="transmembrane region" description="Helical" evidence="11">
    <location>
        <begin position="52"/>
        <end position="73"/>
    </location>
</feature>
<keyword evidence="6" id="KW-0325">Glycoprotein</keyword>
<comment type="subunit">
    <text evidence="8">Interacts with SLC19A2. Interacts with NTRK1/TRKA.</text>
</comment>
<protein>
    <recommendedName>
        <fullName evidence="11">Tetraspanin</fullName>
    </recommendedName>
</protein>
<evidence type="ECO:0000256" key="4">
    <source>
        <dbReference type="ARBA" id="ARBA00022989"/>
    </source>
</evidence>
<organism evidence="12 13">
    <name type="scientific">Conger conger</name>
    <name type="common">Conger eel</name>
    <name type="synonym">Muraena conger</name>
    <dbReference type="NCBI Taxonomy" id="82655"/>
    <lineage>
        <taxon>Eukaryota</taxon>
        <taxon>Metazoa</taxon>
        <taxon>Chordata</taxon>
        <taxon>Craniata</taxon>
        <taxon>Vertebrata</taxon>
        <taxon>Euteleostomi</taxon>
        <taxon>Actinopterygii</taxon>
        <taxon>Neopterygii</taxon>
        <taxon>Teleostei</taxon>
        <taxon>Anguilliformes</taxon>
        <taxon>Congridae</taxon>
        <taxon>Conger</taxon>
    </lineage>
</organism>
<evidence type="ECO:0000256" key="5">
    <source>
        <dbReference type="ARBA" id="ARBA00023136"/>
    </source>
</evidence>
<evidence type="ECO:0000256" key="9">
    <source>
        <dbReference type="ARBA" id="ARBA00054958"/>
    </source>
</evidence>
<evidence type="ECO:0000256" key="11">
    <source>
        <dbReference type="RuleBase" id="RU361218"/>
    </source>
</evidence>
<keyword evidence="3 11" id="KW-0812">Transmembrane</keyword>
<dbReference type="SUPFAM" id="SSF48652">
    <property type="entry name" value="Tetraspanin"/>
    <property type="match status" value="1"/>
</dbReference>
<dbReference type="OrthoDB" id="6134317at2759"/>
<dbReference type="PANTHER" id="PTHR19282">
    <property type="entry name" value="TETRASPANIN"/>
    <property type="match status" value="1"/>
</dbReference>
<dbReference type="InterPro" id="IPR018503">
    <property type="entry name" value="Tetraspanin_CS"/>
</dbReference>
<dbReference type="GO" id="GO:0005765">
    <property type="term" value="C:lysosomal membrane"/>
    <property type="evidence" value="ECO:0007669"/>
    <property type="project" value="UniProtKB-SubCell"/>
</dbReference>
<proteinExistence type="inferred from homology"/>
<comment type="similarity">
    <text evidence="2 11">Belongs to the tetraspanin (TM4SF) family.</text>
</comment>
<name>A0A9Q1I3F1_CONCO</name>
<dbReference type="InterPro" id="IPR008952">
    <property type="entry name" value="Tetraspanin_EC2_sf"/>
</dbReference>
<keyword evidence="4 11" id="KW-1133">Transmembrane helix</keyword>
<dbReference type="Proteomes" id="UP001152803">
    <property type="component" value="Unassembled WGS sequence"/>
</dbReference>
<dbReference type="PIRSF" id="PIRSF002419">
    <property type="entry name" value="Tetraspanin"/>
    <property type="match status" value="1"/>
</dbReference>
<comment type="function">
    <text evidence="9">Structural component of specialized membrane microdomains known as tetraspanin-enriched microdomains (TERMs), which act as platforms for receptor clustering and signaling. Participates thereby in diverse biological functions such as cell signal transduction, adhesion, migration and protein trafficking. Regulates neuronal differentiation in response to NGF by facilitating NGF-mediated activation of NTRK1/TRKA receptor tyrosine kinase and subsequent downstream signaling pathways. Plays a role in the inhibition of TNFalpha-induced apoptosis. Mechanistically, inhibits the NF-kappa-B signaling pathway by blocking phosphorylation of CHUK. Also promotes the stability of the thiamine transporter 1/SLC19A2 in intestinal epithelial cells leading to an increase of thiamine uptake process.</text>
</comment>
<keyword evidence="7" id="KW-0458">Lysosome</keyword>
<sequence length="237" mass="25522">MSCFTFLKVMMILFNFIIFLAGGTLLAVGIWVTVDGSSFLKLLGPFRVEALLFVNVGYFCIAMGALLVLLSVLGCCGAHKESKCLLITFFSILMLIFIAEVAAAVVALVYSSVAEDVLISKVKPTLLDHYGKDPKVTKVWDAMMSQSKCCGFSNYTDFSNYSQNGDSYPSACCSAHNATCSQEAAYQSNVKGCFELLSVIKKDANIVGGIAAGVCALEVAAMGVSMYLYCQLDKTTR</sequence>
<dbReference type="Gene3D" id="1.10.1450.10">
    <property type="entry name" value="Tetraspanin"/>
    <property type="match status" value="1"/>
</dbReference>
<dbReference type="InterPro" id="IPR000301">
    <property type="entry name" value="Tetraspanin_animals"/>
</dbReference>
<evidence type="ECO:0000256" key="1">
    <source>
        <dbReference type="ARBA" id="ARBA00004155"/>
    </source>
</evidence>
<dbReference type="AlphaFoldDB" id="A0A9Q1I3F1"/>
<feature type="transmembrane region" description="Helical" evidence="11">
    <location>
        <begin position="206"/>
        <end position="230"/>
    </location>
</feature>
<gene>
    <name evidence="12" type="ORF">COCON_G00061020</name>
</gene>
<feature type="transmembrane region" description="Helical" evidence="11">
    <location>
        <begin position="12"/>
        <end position="32"/>
    </location>
</feature>
<evidence type="ECO:0000256" key="8">
    <source>
        <dbReference type="ARBA" id="ARBA00046464"/>
    </source>
</evidence>
<dbReference type="EMBL" id="JAFJMO010000004">
    <property type="protein sequence ID" value="KAJ8279036.1"/>
    <property type="molecule type" value="Genomic_DNA"/>
</dbReference>
<feature type="transmembrane region" description="Helical" evidence="11">
    <location>
        <begin position="85"/>
        <end position="110"/>
    </location>
</feature>
<evidence type="ECO:0000313" key="12">
    <source>
        <dbReference type="EMBL" id="KAJ8279036.1"/>
    </source>
</evidence>
<feature type="disulfide bond" evidence="10">
    <location>
        <begin position="149"/>
        <end position="180"/>
    </location>
</feature>
<comment type="caution">
    <text evidence="12">The sequence shown here is derived from an EMBL/GenBank/DDBJ whole genome shotgun (WGS) entry which is preliminary data.</text>
</comment>
<dbReference type="PRINTS" id="PR00259">
    <property type="entry name" value="TMFOUR"/>
</dbReference>
<keyword evidence="5 11" id="KW-0472">Membrane</keyword>
<evidence type="ECO:0000256" key="3">
    <source>
        <dbReference type="ARBA" id="ARBA00022692"/>
    </source>
</evidence>
<evidence type="ECO:0000256" key="10">
    <source>
        <dbReference type="PIRSR" id="PIRSR002419-1"/>
    </source>
</evidence>
<evidence type="ECO:0000256" key="6">
    <source>
        <dbReference type="ARBA" id="ARBA00023180"/>
    </source>
</evidence>
<evidence type="ECO:0000256" key="2">
    <source>
        <dbReference type="ARBA" id="ARBA00006840"/>
    </source>
</evidence>
<evidence type="ECO:0000256" key="7">
    <source>
        <dbReference type="ARBA" id="ARBA00023228"/>
    </source>
</evidence>
<reference evidence="12" key="1">
    <citation type="journal article" date="2023" name="Science">
        <title>Genome structures resolve the early diversification of teleost fishes.</title>
        <authorList>
            <person name="Parey E."/>
            <person name="Louis A."/>
            <person name="Montfort J."/>
            <person name="Bouchez O."/>
            <person name="Roques C."/>
            <person name="Iampietro C."/>
            <person name="Lluch J."/>
            <person name="Castinel A."/>
            <person name="Donnadieu C."/>
            <person name="Desvignes T."/>
            <person name="Floi Bucao C."/>
            <person name="Jouanno E."/>
            <person name="Wen M."/>
            <person name="Mejri S."/>
            <person name="Dirks R."/>
            <person name="Jansen H."/>
            <person name="Henkel C."/>
            <person name="Chen W.J."/>
            <person name="Zahm M."/>
            <person name="Cabau C."/>
            <person name="Klopp C."/>
            <person name="Thompson A.W."/>
            <person name="Robinson-Rechavi M."/>
            <person name="Braasch I."/>
            <person name="Lecointre G."/>
            <person name="Bobe J."/>
            <person name="Postlethwait J.H."/>
            <person name="Berthelot C."/>
            <person name="Roest Crollius H."/>
            <person name="Guiguen Y."/>
        </authorList>
    </citation>
    <scope>NUCLEOTIDE SEQUENCE</scope>
    <source>
        <strain evidence="12">Concon-B</strain>
    </source>
</reference>
<evidence type="ECO:0000313" key="13">
    <source>
        <dbReference type="Proteomes" id="UP001152803"/>
    </source>
</evidence>
<dbReference type="InterPro" id="IPR018499">
    <property type="entry name" value="Tetraspanin/Peripherin"/>
</dbReference>
<accession>A0A9Q1I3F1</accession>
<dbReference type="PROSITE" id="PS00421">
    <property type="entry name" value="TM4_1"/>
    <property type="match status" value="1"/>
</dbReference>
<dbReference type="PANTHER" id="PTHR19282:SF216">
    <property type="entry name" value="TETRASPANIN-1"/>
    <property type="match status" value="1"/>
</dbReference>
<dbReference type="GO" id="GO:0005886">
    <property type="term" value="C:plasma membrane"/>
    <property type="evidence" value="ECO:0007669"/>
    <property type="project" value="TreeGrafter"/>
</dbReference>
<comment type="subcellular location">
    <subcellularLocation>
        <location evidence="1">Lysosome membrane</location>
        <topology evidence="1">Multi-pass membrane protein</topology>
    </subcellularLocation>
    <subcellularLocation>
        <location evidence="11">Membrane</location>
        <topology evidence="11">Multi-pass membrane protein</topology>
    </subcellularLocation>
</comment>
<dbReference type="Pfam" id="PF00335">
    <property type="entry name" value="Tetraspanin"/>
    <property type="match status" value="1"/>
</dbReference>